<keyword evidence="2" id="KW-1185">Reference proteome</keyword>
<gene>
    <name evidence="1" type="ORF">GCM10009092_33960</name>
</gene>
<comment type="caution">
    <text evidence="1">The sequence shown here is derived from an EMBL/GenBank/DDBJ whole genome shotgun (WGS) entry which is preliminary data.</text>
</comment>
<reference evidence="1 2" key="1">
    <citation type="journal article" date="2019" name="Int. J. Syst. Evol. Microbiol.">
        <title>The Global Catalogue of Microorganisms (GCM) 10K type strain sequencing project: providing services to taxonomists for standard genome sequencing and annotation.</title>
        <authorList>
            <consortium name="The Broad Institute Genomics Platform"/>
            <consortium name="The Broad Institute Genome Sequencing Center for Infectious Disease"/>
            <person name="Wu L."/>
            <person name="Ma J."/>
        </authorList>
    </citation>
    <scope>NUCLEOTIDE SEQUENCE [LARGE SCALE GENOMIC DNA]</scope>
    <source>
        <strain evidence="1 2">JCM 13378</strain>
    </source>
</reference>
<name>A0ABN0XL51_9ALTE</name>
<proteinExistence type="predicted"/>
<organism evidence="1 2">
    <name type="scientific">Bowmanella denitrificans</name>
    <dbReference type="NCBI Taxonomy" id="366582"/>
    <lineage>
        <taxon>Bacteria</taxon>
        <taxon>Pseudomonadati</taxon>
        <taxon>Pseudomonadota</taxon>
        <taxon>Gammaproteobacteria</taxon>
        <taxon>Alteromonadales</taxon>
        <taxon>Alteromonadaceae</taxon>
        <taxon>Bowmanella</taxon>
    </lineage>
</organism>
<accession>A0ABN0XL51</accession>
<evidence type="ECO:0008006" key="3">
    <source>
        <dbReference type="Google" id="ProtNLM"/>
    </source>
</evidence>
<evidence type="ECO:0000313" key="2">
    <source>
        <dbReference type="Proteomes" id="UP001501757"/>
    </source>
</evidence>
<protein>
    <recommendedName>
        <fullName evidence="3">Capsule polysaccharide biosynthesis protein</fullName>
    </recommendedName>
</protein>
<dbReference type="Pfam" id="PF05159">
    <property type="entry name" value="Capsule_synth"/>
    <property type="match status" value="1"/>
</dbReference>
<dbReference type="EMBL" id="BAAAEI010000021">
    <property type="protein sequence ID" value="GAA0366823.1"/>
    <property type="molecule type" value="Genomic_DNA"/>
</dbReference>
<dbReference type="Proteomes" id="UP001501757">
    <property type="component" value="Unassembled WGS sequence"/>
</dbReference>
<dbReference type="InterPro" id="IPR007833">
    <property type="entry name" value="Capsule_polysaccharide_synth"/>
</dbReference>
<sequence length="403" mass="46819">MLTESTKSLLKKLKPVTFEQLGKYRFMLFGSGGFAKRIYKEYKKCIVGLIEYENALLNAKPSHFESIWFLPEQASGTVLLGTGNGTFQFNQLCALSEQAADRIDEILVVDPYLSLRGFQFSSLDKNILLFEHADGVVRHGKHLSKLKKYFSRRGFNTLSICPLMLLYYRDFLKCENLLIFNGQRKLYDIVFDSFPNKKLTYIEYGFFPQSEYYYFDKKGVNHRCSLMNDSLDWIDKHHLLELEKIKSFFLKDFKSVALDYILVPLQVPDDANILNCSRFTNGMQEFIDYIDSEYSARERVVFKPHPKDPYQHQYDYRGREVSELPFLTLLKHAKSVHGITSSTLYEAALAGVDVISEGTSVLNQHIDQKDKLLAAMVERQIHVENSDPRYWLDKYSHIDLTIC</sequence>
<evidence type="ECO:0000313" key="1">
    <source>
        <dbReference type="EMBL" id="GAA0366823.1"/>
    </source>
</evidence>
<dbReference type="RefSeq" id="WP_343846511.1">
    <property type="nucleotide sequence ID" value="NZ_BAAAEI010000021.1"/>
</dbReference>